<evidence type="ECO:0000256" key="6">
    <source>
        <dbReference type="RuleBase" id="RU000461"/>
    </source>
</evidence>
<dbReference type="RefSeq" id="WP_218153498.1">
    <property type="nucleotide sequence ID" value="NZ_FORP01000011.1"/>
</dbReference>
<accession>A0A1I3VIR7</accession>
<dbReference type="InterPro" id="IPR050121">
    <property type="entry name" value="Cytochrome_P450_monoxygenase"/>
</dbReference>
<dbReference type="STRING" id="115433.SAMN05421835_11126"/>
<reference evidence="7 8" key="1">
    <citation type="submission" date="2016-10" db="EMBL/GenBank/DDBJ databases">
        <authorList>
            <person name="de Groot N.N."/>
        </authorList>
    </citation>
    <scope>NUCLEOTIDE SEQUENCE [LARGE SCALE GENOMIC DNA]</scope>
    <source>
        <strain evidence="7 8">DSM 44468</strain>
    </source>
</reference>
<dbReference type="PRINTS" id="PR00385">
    <property type="entry name" value="P450"/>
</dbReference>
<dbReference type="InterPro" id="IPR002403">
    <property type="entry name" value="Cyt_P450_E_grp-IV"/>
</dbReference>
<protein>
    <submittedName>
        <fullName evidence="7">Unspecific monooxygenase</fullName>
    </submittedName>
</protein>
<keyword evidence="6 7" id="KW-0503">Monooxygenase</keyword>
<organism evidence="7 8">
    <name type="scientific">Amycolatopsis sacchari</name>
    <dbReference type="NCBI Taxonomy" id="115433"/>
    <lineage>
        <taxon>Bacteria</taxon>
        <taxon>Bacillati</taxon>
        <taxon>Actinomycetota</taxon>
        <taxon>Actinomycetes</taxon>
        <taxon>Pseudonocardiales</taxon>
        <taxon>Pseudonocardiaceae</taxon>
        <taxon>Amycolatopsis</taxon>
    </lineage>
</organism>
<evidence type="ECO:0000256" key="1">
    <source>
        <dbReference type="ARBA" id="ARBA00001971"/>
    </source>
</evidence>
<name>A0A1I3VIR7_9PSEU</name>
<evidence type="ECO:0000256" key="4">
    <source>
        <dbReference type="ARBA" id="ARBA00023004"/>
    </source>
</evidence>
<dbReference type="Gene3D" id="1.10.630.10">
    <property type="entry name" value="Cytochrome P450"/>
    <property type="match status" value="1"/>
</dbReference>
<dbReference type="PROSITE" id="PS00086">
    <property type="entry name" value="CYTOCHROME_P450"/>
    <property type="match status" value="1"/>
</dbReference>
<dbReference type="InterPro" id="IPR001128">
    <property type="entry name" value="Cyt_P450"/>
</dbReference>
<dbReference type="InterPro" id="IPR036396">
    <property type="entry name" value="Cyt_P450_sf"/>
</dbReference>
<dbReference type="GO" id="GO:0020037">
    <property type="term" value="F:heme binding"/>
    <property type="evidence" value="ECO:0007669"/>
    <property type="project" value="InterPro"/>
</dbReference>
<evidence type="ECO:0000313" key="8">
    <source>
        <dbReference type="Proteomes" id="UP000199025"/>
    </source>
</evidence>
<keyword evidence="3 5" id="KW-0479">Metal-binding</keyword>
<dbReference type="GO" id="GO:0005506">
    <property type="term" value="F:iron ion binding"/>
    <property type="evidence" value="ECO:0007669"/>
    <property type="project" value="InterPro"/>
</dbReference>
<sequence length="441" mass="48792">MTEHLPPGPRGHRLRGNLPRYEADRLGFLRRCQEEYGDFCSFDGNTVVVSDPATVHEILGKTNAEYLAEGTLFAGGDDLDEAAERAAVWMAARRKGSRGFNRRVATAHAERMIGMLDEQLGRAGSQTVDVQPLMARVSGCMVADYCFSGEGSELVETIEAQVAAAIPIMSAARVLPRWMPAARNRRFAAARRRTMAAIGGIVDRRRARPAPESPRDLLDVLLAARDPELTQHQIEEVLRVTLLASYGVPGTTLAWIVRELSFRPDIQARVQDEATAWDGRETPPELAELPYTEALVKEILRAYTPTWLMGRTVREEVRVGSWTLAPGRQIMFCPYLIHRDPRWWDEPEKIDPGRWLGEKAPHARHAYFPFGAGPRTCLGTHLGMLQLTLVTSWLARRYAIAVETPGTVPASPAALLSPAGLRASFAVREHEDAGFVSAGGR</sequence>
<keyword evidence="4 5" id="KW-0408">Iron</keyword>
<dbReference type="PANTHER" id="PTHR24305:SF166">
    <property type="entry name" value="CYTOCHROME P450 12A4, MITOCHONDRIAL-RELATED"/>
    <property type="match status" value="1"/>
</dbReference>
<comment type="cofactor">
    <cofactor evidence="1 5">
        <name>heme</name>
        <dbReference type="ChEBI" id="CHEBI:30413"/>
    </cofactor>
</comment>
<gene>
    <name evidence="7" type="ORF">SAMN05421835_11126</name>
</gene>
<dbReference type="PRINTS" id="PR00465">
    <property type="entry name" value="EP450IV"/>
</dbReference>
<evidence type="ECO:0000256" key="3">
    <source>
        <dbReference type="ARBA" id="ARBA00022723"/>
    </source>
</evidence>
<keyword evidence="8" id="KW-1185">Reference proteome</keyword>
<evidence type="ECO:0000313" key="7">
    <source>
        <dbReference type="EMBL" id="SFJ94893.1"/>
    </source>
</evidence>
<dbReference type="SUPFAM" id="SSF48264">
    <property type="entry name" value="Cytochrome P450"/>
    <property type="match status" value="1"/>
</dbReference>
<dbReference type="GO" id="GO:0016705">
    <property type="term" value="F:oxidoreductase activity, acting on paired donors, with incorporation or reduction of molecular oxygen"/>
    <property type="evidence" value="ECO:0007669"/>
    <property type="project" value="InterPro"/>
</dbReference>
<dbReference type="EMBL" id="FORP01000011">
    <property type="protein sequence ID" value="SFJ94893.1"/>
    <property type="molecule type" value="Genomic_DNA"/>
</dbReference>
<keyword evidence="5 6" id="KW-0349">Heme</keyword>
<dbReference type="PANTHER" id="PTHR24305">
    <property type="entry name" value="CYTOCHROME P450"/>
    <property type="match status" value="1"/>
</dbReference>
<keyword evidence="6" id="KW-0560">Oxidoreductase</keyword>
<evidence type="ECO:0000256" key="5">
    <source>
        <dbReference type="PIRSR" id="PIRSR602403-1"/>
    </source>
</evidence>
<proteinExistence type="inferred from homology"/>
<dbReference type="Proteomes" id="UP000199025">
    <property type="component" value="Unassembled WGS sequence"/>
</dbReference>
<dbReference type="GO" id="GO:0004497">
    <property type="term" value="F:monooxygenase activity"/>
    <property type="evidence" value="ECO:0007669"/>
    <property type="project" value="UniProtKB-KW"/>
</dbReference>
<dbReference type="Pfam" id="PF00067">
    <property type="entry name" value="p450"/>
    <property type="match status" value="1"/>
</dbReference>
<evidence type="ECO:0000256" key="2">
    <source>
        <dbReference type="ARBA" id="ARBA00010617"/>
    </source>
</evidence>
<comment type="similarity">
    <text evidence="2 6">Belongs to the cytochrome P450 family.</text>
</comment>
<dbReference type="AlphaFoldDB" id="A0A1I3VIR7"/>
<dbReference type="InterPro" id="IPR017972">
    <property type="entry name" value="Cyt_P450_CS"/>
</dbReference>
<feature type="binding site" description="axial binding residue" evidence="5">
    <location>
        <position position="377"/>
    </location>
    <ligand>
        <name>heme</name>
        <dbReference type="ChEBI" id="CHEBI:30413"/>
    </ligand>
    <ligandPart>
        <name>Fe</name>
        <dbReference type="ChEBI" id="CHEBI:18248"/>
    </ligandPart>
</feature>